<dbReference type="PANTHER" id="PTHR13774:SF32">
    <property type="entry name" value="ANTISENSE-ENHANCING SEQUENCE 1"/>
    <property type="match status" value="1"/>
</dbReference>
<dbReference type="RefSeq" id="XP_026608648.1">
    <property type="nucleotide sequence ID" value="XM_026742803.1"/>
</dbReference>
<dbReference type="InterPro" id="IPR003719">
    <property type="entry name" value="Phenazine_PhzF-like"/>
</dbReference>
<evidence type="ECO:0000313" key="2">
    <source>
        <dbReference type="EMBL" id="RDW93465.1"/>
    </source>
</evidence>
<proteinExistence type="predicted"/>
<dbReference type="PIRSF" id="PIRSF016184">
    <property type="entry name" value="PhzC_PhzF"/>
    <property type="match status" value="1"/>
</dbReference>
<gene>
    <name evidence="2" type="ORF">DSM5745_00787</name>
</gene>
<organism evidence="2 3">
    <name type="scientific">Aspergillus mulundensis</name>
    <dbReference type="NCBI Taxonomy" id="1810919"/>
    <lineage>
        <taxon>Eukaryota</taxon>
        <taxon>Fungi</taxon>
        <taxon>Dikarya</taxon>
        <taxon>Ascomycota</taxon>
        <taxon>Pezizomycotina</taxon>
        <taxon>Eurotiomycetes</taxon>
        <taxon>Eurotiomycetidae</taxon>
        <taxon>Eurotiales</taxon>
        <taxon>Aspergillaceae</taxon>
        <taxon>Aspergillus</taxon>
        <taxon>Aspergillus subgen. Nidulantes</taxon>
    </lineage>
</organism>
<keyword evidence="3" id="KW-1185">Reference proteome</keyword>
<dbReference type="PANTHER" id="PTHR13774">
    <property type="entry name" value="PHENAZINE BIOSYNTHESIS PROTEIN"/>
    <property type="match status" value="1"/>
</dbReference>
<dbReference type="SUPFAM" id="SSF54506">
    <property type="entry name" value="Diaminopimelate epimerase-like"/>
    <property type="match status" value="1"/>
</dbReference>
<dbReference type="GO" id="GO:0005737">
    <property type="term" value="C:cytoplasm"/>
    <property type="evidence" value="ECO:0007669"/>
    <property type="project" value="TreeGrafter"/>
</dbReference>
<dbReference type="OrthoDB" id="75169at2759"/>
<accession>A0A3D8T4I6</accession>
<name>A0A3D8T4I6_9EURO</name>
<dbReference type="Gene3D" id="3.10.310.10">
    <property type="entry name" value="Diaminopimelate Epimerase, Chain A, domain 1"/>
    <property type="match status" value="2"/>
</dbReference>
<dbReference type="GeneID" id="38111157"/>
<feature type="active site" evidence="1">
    <location>
        <position position="50"/>
    </location>
</feature>
<dbReference type="Proteomes" id="UP000256690">
    <property type="component" value="Unassembled WGS sequence"/>
</dbReference>
<dbReference type="NCBIfam" id="TIGR00654">
    <property type="entry name" value="PhzF_family"/>
    <property type="match status" value="1"/>
</dbReference>
<comment type="caution">
    <text evidence="2">The sequence shown here is derived from an EMBL/GenBank/DDBJ whole genome shotgun (WGS) entry which is preliminary data.</text>
</comment>
<dbReference type="STRING" id="1810919.A0A3D8T4I6"/>
<evidence type="ECO:0000313" key="3">
    <source>
        <dbReference type="Proteomes" id="UP000256690"/>
    </source>
</evidence>
<dbReference type="GO" id="GO:0016853">
    <property type="term" value="F:isomerase activity"/>
    <property type="evidence" value="ECO:0007669"/>
    <property type="project" value="TreeGrafter"/>
</dbReference>
<reference evidence="2 3" key="1">
    <citation type="journal article" date="2018" name="IMA Fungus">
        <title>IMA Genome-F 9: Draft genome sequence of Annulohypoxylon stygium, Aspergillus mulundensis, Berkeleyomyces basicola (syn. Thielaviopsis basicola), Ceratocystis smalleyi, two Cercospora beticola strains, Coleophoma cylindrospora, Fusarium fracticaudum, Phialophora cf. hyalina, and Morchella septimelata.</title>
        <authorList>
            <person name="Wingfield B.D."/>
            <person name="Bills G.F."/>
            <person name="Dong Y."/>
            <person name="Huang W."/>
            <person name="Nel W.J."/>
            <person name="Swalarsk-Parry B.S."/>
            <person name="Vaghefi N."/>
            <person name="Wilken P.M."/>
            <person name="An Z."/>
            <person name="de Beer Z.W."/>
            <person name="De Vos L."/>
            <person name="Chen L."/>
            <person name="Duong T.A."/>
            <person name="Gao Y."/>
            <person name="Hammerbacher A."/>
            <person name="Kikkert J.R."/>
            <person name="Li Y."/>
            <person name="Li H."/>
            <person name="Li K."/>
            <person name="Li Q."/>
            <person name="Liu X."/>
            <person name="Ma X."/>
            <person name="Naidoo K."/>
            <person name="Pethybridge S.J."/>
            <person name="Sun J."/>
            <person name="Steenkamp E.T."/>
            <person name="van der Nest M.A."/>
            <person name="van Wyk S."/>
            <person name="Wingfield M.J."/>
            <person name="Xiong C."/>
            <person name="Yue Q."/>
            <person name="Zhang X."/>
        </authorList>
    </citation>
    <scope>NUCLEOTIDE SEQUENCE [LARGE SCALE GENOMIC DNA]</scope>
    <source>
        <strain evidence="2 3">DSM 5745</strain>
    </source>
</reference>
<evidence type="ECO:0000256" key="1">
    <source>
        <dbReference type="PIRSR" id="PIRSR016184-1"/>
    </source>
</evidence>
<dbReference type="AlphaFoldDB" id="A0A3D8T4I6"/>
<dbReference type="Pfam" id="PF02567">
    <property type="entry name" value="PhzC-PhzF"/>
    <property type="match status" value="1"/>
</dbReference>
<dbReference type="EMBL" id="PVWQ01000001">
    <property type="protein sequence ID" value="RDW93465.1"/>
    <property type="molecule type" value="Genomic_DNA"/>
</dbReference>
<protein>
    <submittedName>
        <fullName evidence="2">Phenazine biosynthesis-like protein</fullName>
    </submittedName>
</protein>
<sequence length="320" mass="35028">MAQELASYVTLDVFTAQAFSGNQLAVVKIEGDQLSKKDKQSIAREFNFSETVFLYYDDPRQPPRLEIFTPVNEMDFAGHPVIGLGHVLFRGLLNDLPVPATKEYDPRTIMTKSGPVVIQFDAPSQTVSAEIPHNVHLHSQPVPVQRLLDTQKCLSEGTARARLQAQYPVLSIVKGVSYVLADLTDTPDIFAAVTAGKSPAIDLDDGWRPSFAGTMYYRRTSPLHSDQGTMVQDLRVRMIAIDLEDPACGSGSASLSAYLALQDGRANGKYKYNIDQGSEIGRQSYITVEVFLNDRGDGISMISLAGQAALVTEGRIYLPA</sequence>